<gene>
    <name evidence="9" type="ORF">UU02_C0033G0001</name>
</gene>
<evidence type="ECO:0000256" key="5">
    <source>
        <dbReference type="ARBA" id="ARBA00022985"/>
    </source>
</evidence>
<dbReference type="InterPro" id="IPR029044">
    <property type="entry name" value="Nucleotide-diphossugar_trans"/>
</dbReference>
<keyword evidence="6" id="KW-1133">Transmembrane helix</keyword>
<dbReference type="InterPro" id="IPR001173">
    <property type="entry name" value="Glyco_trans_2-like"/>
</dbReference>
<dbReference type="PANTHER" id="PTHR48090:SF3">
    <property type="entry name" value="UNDECAPRENYL-PHOSPHATE 4-DEOXY-4-FORMAMIDO-L-ARABINOSE TRANSFERASE"/>
    <property type="match status" value="1"/>
</dbReference>
<keyword evidence="1" id="KW-1003">Cell membrane</keyword>
<dbReference type="SUPFAM" id="SSF53448">
    <property type="entry name" value="Nucleotide-diphospho-sugar transferases"/>
    <property type="match status" value="1"/>
</dbReference>
<evidence type="ECO:0000256" key="4">
    <source>
        <dbReference type="ARBA" id="ARBA00022692"/>
    </source>
</evidence>
<evidence type="ECO:0000313" key="9">
    <source>
        <dbReference type="EMBL" id="KKR63062.1"/>
    </source>
</evidence>
<accession>A0A0G0VK00</accession>
<dbReference type="AlphaFoldDB" id="A0A0G0VK00"/>
<dbReference type="Pfam" id="PF00535">
    <property type="entry name" value="Glycos_transf_2"/>
    <property type="match status" value="1"/>
</dbReference>
<evidence type="ECO:0000256" key="7">
    <source>
        <dbReference type="ARBA" id="ARBA00023136"/>
    </source>
</evidence>
<evidence type="ECO:0000259" key="8">
    <source>
        <dbReference type="Pfam" id="PF00535"/>
    </source>
</evidence>
<dbReference type="InterPro" id="IPR050256">
    <property type="entry name" value="Glycosyltransferase_2"/>
</dbReference>
<evidence type="ECO:0000256" key="6">
    <source>
        <dbReference type="ARBA" id="ARBA00022989"/>
    </source>
</evidence>
<name>A0A0G0VK00_9BACT</name>
<feature type="non-terminal residue" evidence="9">
    <location>
        <position position="106"/>
    </location>
</feature>
<dbReference type="Gene3D" id="3.90.550.10">
    <property type="entry name" value="Spore Coat Polysaccharide Biosynthesis Protein SpsA, Chain A"/>
    <property type="match status" value="1"/>
</dbReference>
<dbReference type="GO" id="GO:0016757">
    <property type="term" value="F:glycosyltransferase activity"/>
    <property type="evidence" value="ECO:0007669"/>
    <property type="project" value="UniProtKB-KW"/>
</dbReference>
<feature type="domain" description="Glycosyltransferase 2-like" evidence="8">
    <location>
        <begin position="5"/>
        <end position="106"/>
    </location>
</feature>
<reference evidence="9 10" key="1">
    <citation type="journal article" date="2015" name="Nature">
        <title>rRNA introns, odd ribosomes, and small enigmatic genomes across a large radiation of phyla.</title>
        <authorList>
            <person name="Brown C.T."/>
            <person name="Hug L.A."/>
            <person name="Thomas B.C."/>
            <person name="Sharon I."/>
            <person name="Castelle C.J."/>
            <person name="Singh A."/>
            <person name="Wilkins M.J."/>
            <person name="Williams K.H."/>
            <person name="Banfield J.F."/>
        </authorList>
    </citation>
    <scope>NUCLEOTIDE SEQUENCE [LARGE SCALE GENOMIC DNA]</scope>
</reference>
<keyword evidence="2" id="KW-0328">Glycosyltransferase</keyword>
<dbReference type="Proteomes" id="UP000034293">
    <property type="component" value="Unassembled WGS sequence"/>
</dbReference>
<dbReference type="GO" id="GO:0009103">
    <property type="term" value="P:lipopolysaccharide biosynthetic process"/>
    <property type="evidence" value="ECO:0007669"/>
    <property type="project" value="UniProtKB-KW"/>
</dbReference>
<keyword evidence="3 9" id="KW-0808">Transferase</keyword>
<comment type="caution">
    <text evidence="9">The sequence shown here is derived from an EMBL/GenBank/DDBJ whole genome shotgun (WGS) entry which is preliminary data.</text>
</comment>
<evidence type="ECO:0000256" key="1">
    <source>
        <dbReference type="ARBA" id="ARBA00022475"/>
    </source>
</evidence>
<evidence type="ECO:0000256" key="3">
    <source>
        <dbReference type="ARBA" id="ARBA00022679"/>
    </source>
</evidence>
<dbReference type="GO" id="GO:0005886">
    <property type="term" value="C:plasma membrane"/>
    <property type="evidence" value="ECO:0007669"/>
    <property type="project" value="TreeGrafter"/>
</dbReference>
<protein>
    <submittedName>
        <fullName evidence="9">Glycosyltransferases involved in cell wall biogenesis</fullName>
    </submittedName>
</protein>
<dbReference type="PANTHER" id="PTHR48090">
    <property type="entry name" value="UNDECAPRENYL-PHOSPHATE 4-DEOXY-4-FORMAMIDO-L-ARABINOSE TRANSFERASE-RELATED"/>
    <property type="match status" value="1"/>
</dbReference>
<sequence>MNIFIVIPFRNEKKHIGLVVKGISKYKLPVVLVDDGSIDNPNLRFKNVTLLTHKINLGKGAAMKTGADYAIAAGADAIIFMDGDNQHMPGDLPKFIKHLESGGCDV</sequence>
<keyword evidence="7" id="KW-0472">Membrane</keyword>
<keyword evidence="5" id="KW-0448">Lipopolysaccharide biosynthesis</keyword>
<evidence type="ECO:0000256" key="2">
    <source>
        <dbReference type="ARBA" id="ARBA00022676"/>
    </source>
</evidence>
<keyword evidence="4" id="KW-0812">Transmembrane</keyword>
<proteinExistence type="predicted"/>
<dbReference type="EMBL" id="LBZA01000033">
    <property type="protein sequence ID" value="KKR63062.1"/>
    <property type="molecule type" value="Genomic_DNA"/>
</dbReference>
<organism evidence="9 10">
    <name type="scientific">Candidatus Woesebacteria bacterium GW2011_GWA1_40_43</name>
    <dbReference type="NCBI Taxonomy" id="1618553"/>
    <lineage>
        <taxon>Bacteria</taxon>
        <taxon>Candidatus Woeseibacteriota</taxon>
    </lineage>
</organism>
<evidence type="ECO:0000313" key="10">
    <source>
        <dbReference type="Proteomes" id="UP000034293"/>
    </source>
</evidence>